<name>A0A8J5KP50_HOMAM</name>
<keyword evidence="2" id="KW-1185">Reference proteome</keyword>
<proteinExistence type="predicted"/>
<dbReference type="Proteomes" id="UP000747542">
    <property type="component" value="Unassembled WGS sequence"/>
</dbReference>
<organism evidence="1 2">
    <name type="scientific">Homarus americanus</name>
    <name type="common">American lobster</name>
    <dbReference type="NCBI Taxonomy" id="6706"/>
    <lineage>
        <taxon>Eukaryota</taxon>
        <taxon>Metazoa</taxon>
        <taxon>Ecdysozoa</taxon>
        <taxon>Arthropoda</taxon>
        <taxon>Crustacea</taxon>
        <taxon>Multicrustacea</taxon>
        <taxon>Malacostraca</taxon>
        <taxon>Eumalacostraca</taxon>
        <taxon>Eucarida</taxon>
        <taxon>Decapoda</taxon>
        <taxon>Pleocyemata</taxon>
        <taxon>Astacidea</taxon>
        <taxon>Nephropoidea</taxon>
        <taxon>Nephropidae</taxon>
        <taxon>Homarus</taxon>
    </lineage>
</organism>
<evidence type="ECO:0000313" key="1">
    <source>
        <dbReference type="EMBL" id="KAG7170904.1"/>
    </source>
</evidence>
<accession>A0A8J5KP50</accession>
<sequence length="747" mass="81611">VVLQDYNGIIRGVKTFHQALKIGGNFDPVTINGINVADLARRILSRSTEQTVFSHYTFSNSVNAIDVSADIIDGIDVTDLLLINEVGYVGGTVTFANNVTFLGGLNSTTGVLDGCDVLKANEHAIWKSEKGGTSLNLPVVIGKLTITGSATASGSILADSINMDIMHFLATLVLKSSDQEITGEVEFLRDVDIQQLHVEMIDGVDIDALFRLSVLDNVDTVIKCNLDFTKTLSVGSLTVITALSGIGGTGGVLVNGVDVSDIAARAVLATGFLGGVRVSDLVVFSSGDIINDVSGLVDGVDLAHLFTTRMTLDQNQTFYGNWRFEAIRVEGGLHVLGKIQTVLLNGLDILQINNTIVRKDKDATIAGVVTFEYVVRARKSVVVVHTVNGFDLSELNYNLSPLKRIIDEQYQRIDRLRSLLASFRVTNLPTDAGIAGEPTLHSSGAVFILHHTTEKLQITLNRRCTDGIPTFITVDTTTKPQMNIITATVNIGVVTDAGMFVDNGIAYIVTVAGLDHASNVVGTTIIHTIMVDLTLRQVVVAWSKETHSSASKLDLTLIKGMWYLLVANEFRSDNVVDPYRATSELYVWKSGKREFQLKGEYLADYVTTGIFIKSPLPVEENFISLAQLKAADFPVLEDNLKYTTKVLIFRYNEETENFEEFECLPSFGVVDQVTFIVDCTLYLLLLSEKGTLHGFRLYQTILIKDAYALAIVKIHSGTYVVVSIWYPPGVLVLRAKIKGIKPYSLLE</sequence>
<reference evidence="1" key="1">
    <citation type="journal article" date="2021" name="Sci. Adv.">
        <title>The American lobster genome reveals insights on longevity, neural, and immune adaptations.</title>
        <authorList>
            <person name="Polinski J.M."/>
            <person name="Zimin A.V."/>
            <person name="Clark K.F."/>
            <person name="Kohn A.B."/>
            <person name="Sadowski N."/>
            <person name="Timp W."/>
            <person name="Ptitsyn A."/>
            <person name="Khanna P."/>
            <person name="Romanova D.Y."/>
            <person name="Williams P."/>
            <person name="Greenwood S.J."/>
            <person name="Moroz L.L."/>
            <person name="Walt D.R."/>
            <person name="Bodnar A.G."/>
        </authorList>
    </citation>
    <scope>NUCLEOTIDE SEQUENCE</scope>
    <source>
        <strain evidence="1">GMGI-L3</strain>
    </source>
</reference>
<feature type="non-terminal residue" evidence="1">
    <location>
        <position position="1"/>
    </location>
</feature>
<comment type="caution">
    <text evidence="1">The sequence shown here is derived from an EMBL/GenBank/DDBJ whole genome shotgun (WGS) entry which is preliminary data.</text>
</comment>
<gene>
    <name evidence="1" type="ORF">Hamer_G012474</name>
</gene>
<protein>
    <submittedName>
        <fullName evidence="1">Putative polehole-like 2</fullName>
    </submittedName>
</protein>
<dbReference type="EMBL" id="JAHLQT010013238">
    <property type="protein sequence ID" value="KAG7170904.1"/>
    <property type="molecule type" value="Genomic_DNA"/>
</dbReference>
<evidence type="ECO:0000313" key="2">
    <source>
        <dbReference type="Proteomes" id="UP000747542"/>
    </source>
</evidence>
<dbReference type="AlphaFoldDB" id="A0A8J5KP50"/>